<feature type="region of interest" description="Disordered" evidence="1">
    <location>
        <begin position="1"/>
        <end position="67"/>
    </location>
</feature>
<evidence type="ECO:0000313" key="4">
    <source>
        <dbReference type="EMBL" id="KAK9808907.1"/>
    </source>
</evidence>
<accession>A0AAW1PJ76</accession>
<evidence type="ECO:0000313" key="5">
    <source>
        <dbReference type="Proteomes" id="UP001489004"/>
    </source>
</evidence>
<protein>
    <submittedName>
        <fullName evidence="4">Uncharacterized protein</fullName>
    </submittedName>
</protein>
<comment type="caution">
    <text evidence="4">The sequence shown here is derived from an EMBL/GenBank/DDBJ whole genome shotgun (WGS) entry which is preliminary data.</text>
</comment>
<dbReference type="Gene3D" id="3.40.50.720">
    <property type="entry name" value="NAD(P)-binding Rossmann-like Domain"/>
    <property type="match status" value="2"/>
</dbReference>
<feature type="domain" description="NAD(P)-binding" evidence="3">
    <location>
        <begin position="442"/>
        <end position="531"/>
    </location>
</feature>
<dbReference type="InterPro" id="IPR036291">
    <property type="entry name" value="NAD(P)-bd_dom_sf"/>
</dbReference>
<proteinExistence type="predicted"/>
<name>A0AAW1PJ76_9CHLO</name>
<dbReference type="PANTHER" id="PTHR15020:SF47">
    <property type="entry name" value="NAD(P)-BINDING DOMAIN-CONTAINING PROTEIN"/>
    <property type="match status" value="1"/>
</dbReference>
<dbReference type="EMBL" id="JALJOR010000011">
    <property type="protein sequence ID" value="KAK9808907.1"/>
    <property type="molecule type" value="Genomic_DNA"/>
</dbReference>
<dbReference type="InterPro" id="IPR013857">
    <property type="entry name" value="NADH-UbQ_OxRdtase-assoc_prot30"/>
</dbReference>
<feature type="domain" description="NAD(P)-binding" evidence="3">
    <location>
        <begin position="131"/>
        <end position="203"/>
    </location>
</feature>
<dbReference type="PANTHER" id="PTHR15020">
    <property type="entry name" value="FLAVIN REDUCTASE-RELATED"/>
    <property type="match status" value="1"/>
</dbReference>
<dbReference type="SUPFAM" id="SSF51735">
    <property type="entry name" value="NAD(P)-binding Rossmann-fold domains"/>
    <property type="match status" value="1"/>
</dbReference>
<dbReference type="Pfam" id="PF08547">
    <property type="entry name" value="CIA30"/>
    <property type="match status" value="1"/>
</dbReference>
<dbReference type="InterPro" id="IPR016040">
    <property type="entry name" value="NAD(P)-bd_dom"/>
</dbReference>
<dbReference type="AlphaFoldDB" id="A0AAW1PJ76"/>
<reference evidence="4 5" key="1">
    <citation type="journal article" date="2024" name="Nat. Commun.">
        <title>Phylogenomics reveals the evolutionary origins of lichenization in chlorophyte algae.</title>
        <authorList>
            <person name="Puginier C."/>
            <person name="Libourel C."/>
            <person name="Otte J."/>
            <person name="Skaloud P."/>
            <person name="Haon M."/>
            <person name="Grisel S."/>
            <person name="Petersen M."/>
            <person name="Berrin J.G."/>
            <person name="Delaux P.M."/>
            <person name="Dal Grande F."/>
            <person name="Keller J."/>
        </authorList>
    </citation>
    <scope>NUCLEOTIDE SEQUENCE [LARGE SCALE GENOMIC DNA]</scope>
    <source>
        <strain evidence="4 5">SAG 2043</strain>
    </source>
</reference>
<feature type="compositionally biased region" description="Low complexity" evidence="1">
    <location>
        <begin position="15"/>
        <end position="26"/>
    </location>
</feature>
<evidence type="ECO:0000259" key="3">
    <source>
        <dbReference type="Pfam" id="PF13460"/>
    </source>
</evidence>
<gene>
    <name evidence="4" type="ORF">WJX72_006181</name>
</gene>
<keyword evidence="5" id="KW-1185">Reference proteome</keyword>
<sequence length="578" mass="63866">MTRRTFSTAVHGLRPRSLAAAPLPASHTQRQARRSLQVRAASSDEQPEPKVTPGKKGKRKGKETPEVVKLDDFNPYSIGRKSRAIFDDVWQQFTKLSSPTRSFNMEQLGSAGDRSEFETPQAAFTTVLVAGATGRVGRVLVRKLLLRGYTVKALVRKREGMEAATGFPSTVTVVNGDVGDYEACKAACEGVDKIVYCASARTTMTGDLKRVNEDGPEMLAVAYHDTLNAKARRRKQISSRAKKEVVKFTREDRLDEWQVQEVKKGEDNMSKVRSKYRAKQSRRDEATVTINKQQNLVFEGTLYSMRGSAEAGSPLRMRFDESLKGCEGLLVRAKTDGQPYILTLTTSENKTYTARISAPADRFANNRVPFNAFRPAEAGDPPLEPVLVDRIGVRFEARNRTLQPVLTNLGSSSVLGDLDSNKLDFRFEMEYIKALPGGEETDFVMVSCAGAPLWDRDSEAAAVRDKRVGPLRRGEAALRKTGLGYTIIRPGPLLEEPGGYKALVFDQGERITQGISCADVADVCLKALHDPLARNKTFEVCYEYTPEAGLAMYELVAHLPDKANNYLGPALATLEKNT</sequence>
<feature type="domain" description="NADH:ubiquinone oxidoreductase intermediate-associated protein 30" evidence="2">
    <location>
        <begin position="286"/>
        <end position="381"/>
    </location>
</feature>
<evidence type="ECO:0000256" key="1">
    <source>
        <dbReference type="SAM" id="MobiDB-lite"/>
    </source>
</evidence>
<organism evidence="4 5">
    <name type="scientific">[Myrmecia] bisecta</name>
    <dbReference type="NCBI Taxonomy" id="41462"/>
    <lineage>
        <taxon>Eukaryota</taxon>
        <taxon>Viridiplantae</taxon>
        <taxon>Chlorophyta</taxon>
        <taxon>core chlorophytes</taxon>
        <taxon>Trebouxiophyceae</taxon>
        <taxon>Trebouxiales</taxon>
        <taxon>Trebouxiaceae</taxon>
        <taxon>Myrmecia</taxon>
    </lineage>
</organism>
<dbReference type="Proteomes" id="UP001489004">
    <property type="component" value="Unassembled WGS sequence"/>
</dbReference>
<dbReference type="Pfam" id="PF13460">
    <property type="entry name" value="NAD_binding_10"/>
    <property type="match status" value="2"/>
</dbReference>
<evidence type="ECO:0000259" key="2">
    <source>
        <dbReference type="Pfam" id="PF08547"/>
    </source>
</evidence>